<dbReference type="Proteomes" id="UP001419084">
    <property type="component" value="Unassembled WGS sequence"/>
</dbReference>
<sequence length="103" mass="11378">MKGRFNLRQWAALVTALILTVVLWSSSFFVFTHLSHECTGRHCSVCHELEICISAISVISEAIGTAAVAAVSCQITKYTVLPYFAGRFLCPVSLVDLKIRMDN</sequence>
<gene>
    <name evidence="3" type="ORF">DS742_06845</name>
    <name evidence="2" type="ORF">LAD12857_02800</name>
</gene>
<accession>A0A3E2NFS9</accession>
<dbReference type="RefSeq" id="WP_117416248.1">
    <property type="nucleotide sequence ID" value="NZ_BRPJ01000004.1"/>
</dbReference>
<evidence type="ECO:0000313" key="3">
    <source>
        <dbReference type="EMBL" id="RFZ79741.1"/>
    </source>
</evidence>
<keyword evidence="5" id="KW-1185">Reference proteome</keyword>
<organism evidence="3 4">
    <name type="scientific">Lacrimispora amygdalina</name>
    <dbReference type="NCBI Taxonomy" id="253257"/>
    <lineage>
        <taxon>Bacteria</taxon>
        <taxon>Bacillati</taxon>
        <taxon>Bacillota</taxon>
        <taxon>Clostridia</taxon>
        <taxon>Lachnospirales</taxon>
        <taxon>Lachnospiraceae</taxon>
        <taxon>Lacrimispora</taxon>
    </lineage>
</organism>
<evidence type="ECO:0000256" key="1">
    <source>
        <dbReference type="SAM" id="Phobius"/>
    </source>
</evidence>
<evidence type="ECO:0000313" key="5">
    <source>
        <dbReference type="Proteomes" id="UP001419084"/>
    </source>
</evidence>
<reference evidence="2 5" key="2">
    <citation type="journal article" date="2024" name="Int. J. Syst. Evol. Microbiol.">
        <title>Lacrimispora brassicae sp. nov. isolated from fermented cabbage, and proposal of Clostridium indicum Gundawar et al. 2019 and Clostridium methoxybenzovorans Mechichi et al. 1999 as heterotypic synonyms of Lacrimispora amygdalina (Parshina et al. 2003) Haas and Blanchard 2020 and Lacrimispora indolis (McClung and McCoy 1957) Haas and Blanchard 2020, respectively.</title>
        <authorList>
            <person name="Kobayashi H."/>
            <person name="Tanizawa Y."/>
            <person name="Sakamoto M."/>
            <person name="Ohkuma M."/>
            <person name="Tohno M."/>
        </authorList>
    </citation>
    <scope>NUCLEOTIDE SEQUENCE [LARGE SCALE GENOMIC DNA]</scope>
    <source>
        <strain evidence="2 5">DSM 12857</strain>
    </source>
</reference>
<dbReference type="EMBL" id="BRPJ01000004">
    <property type="protein sequence ID" value="GLB28357.1"/>
    <property type="molecule type" value="Genomic_DNA"/>
</dbReference>
<dbReference type="AlphaFoldDB" id="A0A3E2NFS9"/>
<reference evidence="3 4" key="1">
    <citation type="submission" date="2018-07" db="EMBL/GenBank/DDBJ databases">
        <title>New species, Clostridium PI-S10-A1B.</title>
        <authorList>
            <person name="Krishna G."/>
            <person name="Summeta K."/>
            <person name="Shikha S."/>
            <person name="Prabhu P.B."/>
            <person name="Suresh K."/>
        </authorList>
    </citation>
    <scope>NUCLEOTIDE SEQUENCE [LARGE SCALE GENOMIC DNA]</scope>
    <source>
        <strain evidence="3 4">PI-S10-A1B</strain>
    </source>
</reference>
<feature type="transmembrane region" description="Helical" evidence="1">
    <location>
        <begin position="12"/>
        <end position="34"/>
    </location>
</feature>
<evidence type="ECO:0000313" key="2">
    <source>
        <dbReference type="EMBL" id="GLB28357.1"/>
    </source>
</evidence>
<protein>
    <submittedName>
        <fullName evidence="3">AraC family transcriptional regulator</fullName>
    </submittedName>
</protein>
<dbReference type="Proteomes" id="UP000260680">
    <property type="component" value="Unassembled WGS sequence"/>
</dbReference>
<keyword evidence="1" id="KW-0472">Membrane</keyword>
<proteinExistence type="predicted"/>
<dbReference type="OrthoDB" id="1863318at2"/>
<comment type="caution">
    <text evidence="3">The sequence shown here is derived from an EMBL/GenBank/DDBJ whole genome shotgun (WGS) entry which is preliminary data.</text>
</comment>
<evidence type="ECO:0000313" key="4">
    <source>
        <dbReference type="Proteomes" id="UP000260680"/>
    </source>
</evidence>
<keyword evidence="1" id="KW-1133">Transmembrane helix</keyword>
<dbReference type="EMBL" id="QOHO01000019">
    <property type="protein sequence ID" value="RFZ79741.1"/>
    <property type="molecule type" value="Genomic_DNA"/>
</dbReference>
<name>A0A3E2NFS9_9FIRM</name>
<keyword evidence="1" id="KW-0812">Transmembrane</keyword>